<proteinExistence type="predicted"/>
<dbReference type="Proteomes" id="UP000249260">
    <property type="component" value="Unassembled WGS sequence"/>
</dbReference>
<evidence type="ECO:0000313" key="1">
    <source>
        <dbReference type="EMBL" id="RAP78500.1"/>
    </source>
</evidence>
<dbReference type="AlphaFoldDB" id="A0A328U7J8"/>
<dbReference type="RefSeq" id="WP_112881623.1">
    <property type="nucleotide sequence ID" value="NZ_QLUW01000001.1"/>
</dbReference>
<dbReference type="EMBL" id="QLUW01000001">
    <property type="protein sequence ID" value="RAP78500.1"/>
    <property type="molecule type" value="Genomic_DNA"/>
</dbReference>
<dbReference type="InterPro" id="IPR010897">
    <property type="entry name" value="Spore_II_P"/>
</dbReference>
<organism evidence="1 2">
    <name type="scientific">Paenibacillus montanisoli</name>
    <dbReference type="NCBI Taxonomy" id="2081970"/>
    <lineage>
        <taxon>Bacteria</taxon>
        <taxon>Bacillati</taxon>
        <taxon>Bacillota</taxon>
        <taxon>Bacilli</taxon>
        <taxon>Bacillales</taxon>
        <taxon>Paenibacillaceae</taxon>
        <taxon>Paenibacillus</taxon>
    </lineage>
</organism>
<dbReference type="OrthoDB" id="1633470at2"/>
<comment type="caution">
    <text evidence="1">The sequence shown here is derived from an EMBL/GenBank/DDBJ whole genome shotgun (WGS) entry which is preliminary data.</text>
</comment>
<evidence type="ECO:0008006" key="3">
    <source>
        <dbReference type="Google" id="ProtNLM"/>
    </source>
</evidence>
<name>A0A328U7J8_9BACL</name>
<sequence length="72" mass="7934">MKSNFSKVSKSSPFPLGIYYKDKSVCNGWYNQNYSPASALIEVGGTANTLAESNRMMDILAQVINQIRLSGK</sequence>
<protein>
    <recommendedName>
        <fullName evidence="3">MurNAc-LAA domain-containing protein</fullName>
    </recommendedName>
</protein>
<reference evidence="1 2" key="1">
    <citation type="submission" date="2018-06" db="EMBL/GenBank/DDBJ databases">
        <title>Paenibacillus montanisoli sp. nov., isolated from mountain area soil.</title>
        <authorList>
            <person name="Wu M."/>
        </authorList>
    </citation>
    <scope>NUCLEOTIDE SEQUENCE [LARGE SCALE GENOMIC DNA]</scope>
    <source>
        <strain evidence="1 2">RA17</strain>
    </source>
</reference>
<gene>
    <name evidence="1" type="ORF">DL346_08795</name>
</gene>
<keyword evidence="2" id="KW-1185">Reference proteome</keyword>
<evidence type="ECO:0000313" key="2">
    <source>
        <dbReference type="Proteomes" id="UP000249260"/>
    </source>
</evidence>
<accession>A0A328U7J8</accession>
<dbReference type="Pfam" id="PF07454">
    <property type="entry name" value="SpoIIP"/>
    <property type="match status" value="1"/>
</dbReference>